<protein>
    <submittedName>
        <fullName evidence="1">Uncharacterized protein</fullName>
    </submittedName>
</protein>
<reference evidence="1" key="1">
    <citation type="submission" date="2023-07" db="EMBL/GenBank/DDBJ databases">
        <title>draft genome sequence of fig (Ficus carica).</title>
        <authorList>
            <person name="Takahashi T."/>
            <person name="Nishimura K."/>
        </authorList>
    </citation>
    <scope>NUCLEOTIDE SEQUENCE</scope>
</reference>
<dbReference type="Proteomes" id="UP001187192">
    <property type="component" value="Unassembled WGS sequence"/>
</dbReference>
<evidence type="ECO:0000313" key="2">
    <source>
        <dbReference type="Proteomes" id="UP001187192"/>
    </source>
</evidence>
<dbReference type="AlphaFoldDB" id="A0AA88A9Y1"/>
<sequence>MVVQCRARLTTMMMKQISPLGPSYAYGHRCHHHVIVVVIAPSLFDSRARSHHYVFPRFSSCLSLTTTLAGGELTDMMN</sequence>
<accession>A0AA88A9Y1</accession>
<comment type="caution">
    <text evidence="1">The sequence shown here is derived from an EMBL/GenBank/DDBJ whole genome shotgun (WGS) entry which is preliminary data.</text>
</comment>
<name>A0AA88A9Y1_FICCA</name>
<organism evidence="1 2">
    <name type="scientific">Ficus carica</name>
    <name type="common">Common fig</name>
    <dbReference type="NCBI Taxonomy" id="3494"/>
    <lineage>
        <taxon>Eukaryota</taxon>
        <taxon>Viridiplantae</taxon>
        <taxon>Streptophyta</taxon>
        <taxon>Embryophyta</taxon>
        <taxon>Tracheophyta</taxon>
        <taxon>Spermatophyta</taxon>
        <taxon>Magnoliopsida</taxon>
        <taxon>eudicotyledons</taxon>
        <taxon>Gunneridae</taxon>
        <taxon>Pentapetalae</taxon>
        <taxon>rosids</taxon>
        <taxon>fabids</taxon>
        <taxon>Rosales</taxon>
        <taxon>Moraceae</taxon>
        <taxon>Ficeae</taxon>
        <taxon>Ficus</taxon>
    </lineage>
</organism>
<dbReference type="EMBL" id="BTGU01000026">
    <property type="protein sequence ID" value="GMN47910.1"/>
    <property type="molecule type" value="Genomic_DNA"/>
</dbReference>
<proteinExistence type="predicted"/>
<gene>
    <name evidence="1" type="ORF">TIFTF001_017095</name>
</gene>
<keyword evidence="2" id="KW-1185">Reference proteome</keyword>
<evidence type="ECO:0000313" key="1">
    <source>
        <dbReference type="EMBL" id="GMN47910.1"/>
    </source>
</evidence>